<feature type="domain" description="MIR" evidence="15">
    <location>
        <begin position="406"/>
        <end position="462"/>
    </location>
</feature>
<proteinExistence type="inferred from homology"/>
<dbReference type="InterPro" id="IPR003342">
    <property type="entry name" value="ArnT-like_N"/>
</dbReference>
<dbReference type="PANTHER" id="PTHR10050:SF46">
    <property type="entry name" value="PROTEIN O-MANNOSYL-TRANSFERASE 2"/>
    <property type="match status" value="1"/>
</dbReference>
<keyword evidence="17" id="KW-1185">Reference proteome</keyword>
<dbReference type="FunFam" id="2.80.10.50:FF:000012">
    <property type="entry name" value="Protein O-mannosyl-transferase 1"/>
    <property type="match status" value="1"/>
</dbReference>
<feature type="transmembrane region" description="Helical" evidence="14">
    <location>
        <begin position="284"/>
        <end position="303"/>
    </location>
</feature>
<feature type="transmembrane region" description="Helical" evidence="14">
    <location>
        <begin position="195"/>
        <end position="213"/>
    </location>
</feature>
<dbReference type="PROSITE" id="PS50919">
    <property type="entry name" value="MIR"/>
    <property type="match status" value="3"/>
</dbReference>
<dbReference type="Proteomes" id="UP000449547">
    <property type="component" value="Unassembled WGS sequence"/>
</dbReference>
<keyword evidence="8" id="KW-0677">Repeat</keyword>
<comment type="catalytic activity">
    <reaction evidence="12 14">
        <text>a di-trans,poly-cis-dolichyl beta-D-mannosyl phosphate + L-threonyl-[protein] = 3-O-(alpha-D-mannosyl)-L-threonyl-[protein] + a di-trans,poly-cis-dolichyl phosphate + H(+)</text>
        <dbReference type="Rhea" id="RHEA:53396"/>
        <dbReference type="Rhea" id="RHEA-COMP:11060"/>
        <dbReference type="Rhea" id="RHEA-COMP:13547"/>
        <dbReference type="Rhea" id="RHEA-COMP:19498"/>
        <dbReference type="Rhea" id="RHEA-COMP:19501"/>
        <dbReference type="ChEBI" id="CHEBI:15378"/>
        <dbReference type="ChEBI" id="CHEBI:30013"/>
        <dbReference type="ChEBI" id="CHEBI:57683"/>
        <dbReference type="ChEBI" id="CHEBI:58211"/>
        <dbReference type="ChEBI" id="CHEBI:137323"/>
        <dbReference type="EC" id="2.4.1.109"/>
    </reaction>
</comment>
<evidence type="ECO:0000256" key="10">
    <source>
        <dbReference type="ARBA" id="ARBA00022989"/>
    </source>
</evidence>
<keyword evidence="5 14" id="KW-0328">Glycosyltransferase</keyword>
<feature type="transmembrane region" description="Helical" evidence="14">
    <location>
        <begin position="712"/>
        <end position="732"/>
    </location>
</feature>
<dbReference type="InterPro" id="IPR016093">
    <property type="entry name" value="MIR_motif"/>
</dbReference>
<dbReference type="EC" id="2.4.1.109" evidence="4 14"/>
<dbReference type="InterPro" id="IPR036300">
    <property type="entry name" value="MIR_dom_sf"/>
</dbReference>
<dbReference type="GO" id="GO:0005789">
    <property type="term" value="C:endoplasmic reticulum membrane"/>
    <property type="evidence" value="ECO:0007669"/>
    <property type="project" value="UniProtKB-SubCell"/>
</dbReference>
<dbReference type="VEuPathDB" id="FungiDB:DIURU_000429"/>
<evidence type="ECO:0000256" key="12">
    <source>
        <dbReference type="ARBA" id="ARBA00045085"/>
    </source>
</evidence>
<dbReference type="OrthoDB" id="292747at2759"/>
<feature type="transmembrane region" description="Helical" evidence="14">
    <location>
        <begin position="608"/>
        <end position="629"/>
    </location>
</feature>
<evidence type="ECO:0000256" key="1">
    <source>
        <dbReference type="ARBA" id="ARBA00004477"/>
    </source>
</evidence>
<evidence type="ECO:0000256" key="5">
    <source>
        <dbReference type="ARBA" id="ARBA00022676"/>
    </source>
</evidence>
<feature type="transmembrane region" description="Helical" evidence="14">
    <location>
        <begin position="169"/>
        <end position="189"/>
    </location>
</feature>
<evidence type="ECO:0000256" key="14">
    <source>
        <dbReference type="RuleBase" id="RU367007"/>
    </source>
</evidence>
<dbReference type="GeneID" id="54779082"/>
<dbReference type="Pfam" id="PF02366">
    <property type="entry name" value="PMT"/>
    <property type="match status" value="1"/>
</dbReference>
<dbReference type="Pfam" id="PF02815">
    <property type="entry name" value="MIR"/>
    <property type="match status" value="1"/>
</dbReference>
<keyword evidence="6 14" id="KW-0808">Transferase</keyword>
<gene>
    <name evidence="16" type="ORF">DIURU_000429</name>
</gene>
<evidence type="ECO:0000256" key="4">
    <source>
        <dbReference type="ARBA" id="ARBA00012839"/>
    </source>
</evidence>
<feature type="domain" description="MIR" evidence="15">
    <location>
        <begin position="470"/>
        <end position="528"/>
    </location>
</feature>
<dbReference type="UniPathway" id="UPA00378"/>
<keyword evidence="9 14" id="KW-0256">Endoplasmic reticulum</keyword>
<dbReference type="InterPro" id="IPR032421">
    <property type="entry name" value="PMT_4TMC"/>
</dbReference>
<comment type="function">
    <text evidence="14">Transfers mannose from Dol-P-mannose to Ser or Thr residues on proteins.</text>
</comment>
<feature type="transmembrane region" description="Helical" evidence="14">
    <location>
        <begin position="233"/>
        <end position="264"/>
    </location>
</feature>
<dbReference type="Gene3D" id="2.80.10.50">
    <property type="match status" value="1"/>
</dbReference>
<dbReference type="OMA" id="MCGWDDN"/>
<dbReference type="CDD" id="cd23284">
    <property type="entry name" value="beta-trefoil_MIR_PMT2-like"/>
    <property type="match status" value="1"/>
</dbReference>
<evidence type="ECO:0000256" key="6">
    <source>
        <dbReference type="ARBA" id="ARBA00022679"/>
    </source>
</evidence>
<comment type="catalytic activity">
    <reaction evidence="13 14">
        <text>a di-trans,poly-cis-dolichyl beta-D-mannosyl phosphate + L-seryl-[protein] = 3-O-(alpha-D-mannosyl)-L-seryl-[protein] + a di-trans,poly-cis-dolichyl phosphate + H(+)</text>
        <dbReference type="Rhea" id="RHEA:17377"/>
        <dbReference type="Rhea" id="RHEA-COMP:9863"/>
        <dbReference type="Rhea" id="RHEA-COMP:13546"/>
        <dbReference type="Rhea" id="RHEA-COMP:19498"/>
        <dbReference type="Rhea" id="RHEA-COMP:19501"/>
        <dbReference type="ChEBI" id="CHEBI:15378"/>
        <dbReference type="ChEBI" id="CHEBI:29999"/>
        <dbReference type="ChEBI" id="CHEBI:57683"/>
        <dbReference type="ChEBI" id="CHEBI:58211"/>
        <dbReference type="ChEBI" id="CHEBI:137321"/>
        <dbReference type="EC" id="2.4.1.109"/>
    </reaction>
</comment>
<comment type="subcellular location">
    <subcellularLocation>
        <location evidence="1 14">Endoplasmic reticulum membrane</location>
        <topology evidence="1 14">Multi-pass membrane protein</topology>
    </subcellularLocation>
</comment>
<accession>A0A642UYF1</accession>
<evidence type="ECO:0000256" key="13">
    <source>
        <dbReference type="ARBA" id="ARBA00045102"/>
    </source>
</evidence>
<comment type="pathway">
    <text evidence="2 14">Protein modification; protein glycosylation.</text>
</comment>
<comment type="similarity">
    <text evidence="3 14">Belongs to the glycosyltransferase 39 family.</text>
</comment>
<keyword evidence="10 14" id="KW-1133">Transmembrane helix</keyword>
<dbReference type="Pfam" id="PF16192">
    <property type="entry name" value="PMT_4TMC"/>
    <property type="match status" value="1"/>
</dbReference>
<name>A0A642UYF1_DIURU</name>
<dbReference type="RefSeq" id="XP_034014748.1">
    <property type="nucleotide sequence ID" value="XM_034157146.1"/>
</dbReference>
<feature type="transmembrane region" description="Helical" evidence="14">
    <location>
        <begin position="649"/>
        <end position="669"/>
    </location>
</feature>
<feature type="transmembrane region" description="Helical" evidence="14">
    <location>
        <begin position="676"/>
        <end position="692"/>
    </location>
</feature>
<dbReference type="SMART" id="SM00472">
    <property type="entry name" value="MIR"/>
    <property type="match status" value="3"/>
</dbReference>
<dbReference type="PANTHER" id="PTHR10050">
    <property type="entry name" value="DOLICHYL-PHOSPHATE-MANNOSE--PROTEIN MANNOSYLTRANSFERASE"/>
    <property type="match status" value="1"/>
</dbReference>
<evidence type="ECO:0000256" key="11">
    <source>
        <dbReference type="ARBA" id="ARBA00023136"/>
    </source>
</evidence>
<evidence type="ECO:0000256" key="2">
    <source>
        <dbReference type="ARBA" id="ARBA00004922"/>
    </source>
</evidence>
<reference evidence="16 17" key="1">
    <citation type="submission" date="2019-07" db="EMBL/GenBank/DDBJ databases">
        <title>Genome assembly of two rare yeast pathogens: Diutina rugosa and Trichomonascus ciferrii.</title>
        <authorList>
            <person name="Mixao V."/>
            <person name="Saus E."/>
            <person name="Hansen A."/>
            <person name="Lass-Flor C."/>
            <person name="Gabaldon T."/>
        </authorList>
    </citation>
    <scope>NUCLEOTIDE SEQUENCE [LARGE SCALE GENOMIC DNA]</scope>
    <source>
        <strain evidence="16 17">CBS 613</strain>
    </source>
</reference>
<evidence type="ECO:0000256" key="7">
    <source>
        <dbReference type="ARBA" id="ARBA00022692"/>
    </source>
</evidence>
<evidence type="ECO:0000256" key="8">
    <source>
        <dbReference type="ARBA" id="ARBA00022737"/>
    </source>
</evidence>
<evidence type="ECO:0000313" key="16">
    <source>
        <dbReference type="EMBL" id="KAA8907742.1"/>
    </source>
</evidence>
<evidence type="ECO:0000259" key="15">
    <source>
        <dbReference type="PROSITE" id="PS50919"/>
    </source>
</evidence>
<protein>
    <recommendedName>
        <fullName evidence="4 14">Dolichyl-phosphate-mannose--protein mannosyltransferase</fullName>
        <ecNumber evidence="4 14">2.4.1.109</ecNumber>
    </recommendedName>
</protein>
<evidence type="ECO:0000256" key="9">
    <source>
        <dbReference type="ARBA" id="ARBA00022824"/>
    </source>
</evidence>
<feature type="domain" description="MIR" evidence="15">
    <location>
        <begin position="337"/>
        <end position="392"/>
    </location>
</feature>
<keyword evidence="11 14" id="KW-0472">Membrane</keyword>
<keyword evidence="7 14" id="KW-0812">Transmembrane</keyword>
<evidence type="ECO:0000256" key="3">
    <source>
        <dbReference type="ARBA" id="ARBA00007222"/>
    </source>
</evidence>
<dbReference type="InterPro" id="IPR027005">
    <property type="entry name" value="PMT-like"/>
</dbReference>
<organism evidence="16 17">
    <name type="scientific">Diutina rugosa</name>
    <name type="common">Yeast</name>
    <name type="synonym">Candida rugosa</name>
    <dbReference type="NCBI Taxonomy" id="5481"/>
    <lineage>
        <taxon>Eukaryota</taxon>
        <taxon>Fungi</taxon>
        <taxon>Dikarya</taxon>
        <taxon>Ascomycota</taxon>
        <taxon>Saccharomycotina</taxon>
        <taxon>Pichiomycetes</taxon>
        <taxon>Debaryomycetaceae</taxon>
        <taxon>Diutina</taxon>
    </lineage>
</organism>
<dbReference type="SUPFAM" id="SSF82109">
    <property type="entry name" value="MIR domain"/>
    <property type="match status" value="1"/>
</dbReference>
<evidence type="ECO:0000313" key="17">
    <source>
        <dbReference type="Proteomes" id="UP000449547"/>
    </source>
</evidence>
<dbReference type="AlphaFoldDB" id="A0A642UYF1"/>
<dbReference type="GO" id="GO:0004169">
    <property type="term" value="F:dolichyl-phosphate-mannose-protein mannosyltransferase activity"/>
    <property type="evidence" value="ECO:0007669"/>
    <property type="project" value="UniProtKB-UniRule"/>
</dbReference>
<dbReference type="EMBL" id="SWFT01000019">
    <property type="protein sequence ID" value="KAA8907742.1"/>
    <property type="molecule type" value="Genomic_DNA"/>
</dbReference>
<sequence>MSASGVDIGDTDAIRHRGHPETVPAHSEVVSDAKYDADLGKKAAFDQRQQFGEGMAQLERWLAPLALTALALGVRLYRISANDGVVWDEAHFGKFGSYYLRHEFYHDVHPPLGKMLIGLSGYLAGYNGSWDFPSGTKYPEYIDYTKMRVFQAVFSTLMTPFAYYTCKEIGFSVWATWLFSLMVALEQVYVTLGKFILLDSMLLFFTVTTVFCFTRFNNFNNAKEEFGRKWWKWLLLTGVSIGCVTSVKMVGLFVTSLVGIYTMVDLWTKLFDRKVSWSKYTGHWIARVIGLIVVPISIFVLSFKVHFDLLYKSGTGDANMSSLFQANLVGSDISGGARDVTMGHSVVTLKNMGLGGGLLHSHVQTYPEGSNQQQVTTYSHKDANNHWVFQRVRGQEAYDVAKTNETEYITDGMMVRIMHPNTGRNLHTHHVNAPVTKNHWEVACYGNLTIGDEKDHWVIEVMEQLSDEDKEVIHPLTTTFRIKSPVLGCYLGVTGKSLPAWGFRQGEVVCYKNSFKKDKRTWWNVENNKNDILPPPPDNFTWPKTKFYKDFVQLNLAMMATNNALVPDSDKQDDLASKWWEWPTLHAGIRMCSWADSSVKYYMMSSPATTWTSTVGVLVFAGMTLYYLLRWQRQIDDFPASNPSKLKKFVMGGIYPMFGWGLHFTPFVIMGRVTYFHHYAPALYFAMLVLTYEIEVVADNIRNKAVYKAWFVIWYALVIGFFIYLSPISFGMEGSKENYKYLDVLPSWKVGNDNYR</sequence>
<comment type="caution">
    <text evidence="16">The sequence shown here is derived from an EMBL/GenBank/DDBJ whole genome shotgun (WGS) entry which is preliminary data.</text>
</comment>